<evidence type="ECO:0000313" key="1">
    <source>
        <dbReference type="EMBL" id="CAH6719945.1"/>
    </source>
</evidence>
<evidence type="ECO:0000313" key="2">
    <source>
        <dbReference type="Proteomes" id="UP001152531"/>
    </source>
</evidence>
<accession>A0ACA9Y6D0</accession>
<protein>
    <submittedName>
        <fullName evidence="1">TEL2-interacting protein 1</fullName>
    </submittedName>
</protein>
<organism evidence="1 2">
    <name type="scientific">[Candida] jaroonii</name>
    <dbReference type="NCBI Taxonomy" id="467808"/>
    <lineage>
        <taxon>Eukaryota</taxon>
        <taxon>Fungi</taxon>
        <taxon>Dikarya</taxon>
        <taxon>Ascomycota</taxon>
        <taxon>Saccharomycotina</taxon>
        <taxon>Pichiomycetes</taxon>
        <taxon>Debaryomycetaceae</taxon>
        <taxon>Yamadazyma</taxon>
    </lineage>
</organism>
<gene>
    <name evidence="1" type="ORF">CLIB1444_03S00980</name>
</gene>
<keyword evidence="2" id="KW-1185">Reference proteome</keyword>
<name>A0ACA9Y6D0_9ASCO</name>
<reference evidence="1" key="1">
    <citation type="submission" date="2022-06" db="EMBL/GenBank/DDBJ databases">
        <authorList>
            <person name="Legras J.-L."/>
            <person name="Devillers H."/>
            <person name="Grondin C."/>
        </authorList>
    </citation>
    <scope>NUCLEOTIDE SEQUENCE</scope>
    <source>
        <strain evidence="1">CLIB 1444</strain>
    </source>
</reference>
<dbReference type="Proteomes" id="UP001152531">
    <property type="component" value="Unassembled WGS sequence"/>
</dbReference>
<sequence>MNNDIERKISSNLFGKIKPVCVKLVEGGNENLLIELKEILIKDKEESFGYYSISPNVGDYIFYPISTILNQELATRDLNSPHDVSSSKSNARVAMIQIIDYLIVNSWVPHNRFKELIGHLLPVILYLIKQVGECQQASDLLYTIIVYEDFYTEDIKKLTMLSEIIQILLKDVGMNIKGLKKIMDSISDEQLSRVFPGIVSAVVNYYQRNTTYEVTCELLDILRMAIIKVFNDEALGLKLISKDLSHLDDGDVGFTLDSGDFRNESWLKATSTQLKLSLVSLFKKMFSRKIIKTQVFDSVLKFTRDLLYHCYWSLFDILSVHLDNLSLVNYCRFYPDTGKLPMEVQKESLSEIPFFVHLKDDSKTTTFVRNKLNDLIDKAPLIMNSFDEERILKYFISLKTHLSIIHDDDIILNVLQAIKKALSVSNENESLHNLNDLLRNTQNPTGIAQNPTDEVDEDIINPEDNKLDDIKLPPYVNASNIKKFQYRDTTSKQLTLTNWTMKPEETRIIPDIHKSVELELTEFVVFLNDLIIDKVSLLNNFIDDEMSLWIANNLFNEIFDINEFLDFGDQTNDEDDEEIAYLLGNQCQDIIESVELDKLTTITTRASETISNNKEIQKMGIAIDTMGKLSNILPKDEFKENFLINYLYSLFESLTVPAVENFSKNTLLKIASNYYDSSMETLIMDNSTYLVDSISLKLSSNDLKPSLTRILLIILKISGKELIRNNSLSDLIDQLFILIDSYHGYGVLMEGFFMVFNEVINNIRQLYLLEKFIDIPSSLYRPWGMTTVEQLKDLLDESKKLIDPFEYDKDKEYFRKPDTPFSEIDGDSDDEEEEPEQDPENDKDSEDKWDCVIPKDIYFQAQRVFIYGMKLLSHPSPSLKNYIINCLINVYPILTTNYPLLLPLISNWSEFEIVENSTIFELLTLMLEIDKFKNEMFLGKKFIDSFKTIETFNPKNLTTANKQLISDYLITGLNNYERIIPDTIAIKIMKLLMVLGIPENLGKQARNILWVLKHSDL</sequence>
<proteinExistence type="predicted"/>
<comment type="caution">
    <text evidence="1">The sequence shown here is derived from an EMBL/GenBank/DDBJ whole genome shotgun (WGS) entry which is preliminary data.</text>
</comment>
<dbReference type="EMBL" id="CALSDN010000003">
    <property type="protein sequence ID" value="CAH6719945.1"/>
    <property type="molecule type" value="Genomic_DNA"/>
</dbReference>